<dbReference type="PANTHER" id="PTHR30204">
    <property type="entry name" value="REDOX-CYCLING DRUG-SENSING TRANSCRIPTIONAL ACTIVATOR SOXR"/>
    <property type="match status" value="1"/>
</dbReference>
<gene>
    <name evidence="4" type="ORF">D0466_13620</name>
</gene>
<dbReference type="CDD" id="cd04776">
    <property type="entry name" value="HTH_GnyR"/>
    <property type="match status" value="1"/>
</dbReference>
<dbReference type="SMART" id="SM00422">
    <property type="entry name" value="HTH_MERR"/>
    <property type="match status" value="1"/>
</dbReference>
<protein>
    <submittedName>
        <fullName evidence="4">MerR family DNA-binding transcriptional regulator</fullName>
    </submittedName>
</protein>
<sequence length="127" mass="15038">MYTISELAKEFNLTTRTIRYYEELGLINPKRSESGNRIYTRKHHAQLKLVLRGKRFGFSLDEIKEMVLLFDKDRTGEKQLQRTIEYGNQKLGEVNQRIKELNEIKAEIEELLADFTMKLDSIRSVKK</sequence>
<dbReference type="GO" id="GO:0003700">
    <property type="term" value="F:DNA-binding transcription factor activity"/>
    <property type="evidence" value="ECO:0007669"/>
    <property type="project" value="InterPro"/>
</dbReference>
<evidence type="ECO:0000256" key="1">
    <source>
        <dbReference type="ARBA" id="ARBA00023125"/>
    </source>
</evidence>
<comment type="caution">
    <text evidence="4">The sequence shown here is derived from an EMBL/GenBank/DDBJ whole genome shotgun (WGS) entry which is preliminary data.</text>
</comment>
<dbReference type="InterPro" id="IPR047057">
    <property type="entry name" value="MerR_fam"/>
</dbReference>
<dbReference type="GO" id="GO:0003677">
    <property type="term" value="F:DNA binding"/>
    <property type="evidence" value="ECO:0007669"/>
    <property type="project" value="UniProtKB-KW"/>
</dbReference>
<dbReference type="OrthoDB" id="9791488at2"/>
<accession>A0A372LBM6</accession>
<evidence type="ECO:0000313" key="5">
    <source>
        <dbReference type="Proteomes" id="UP000262939"/>
    </source>
</evidence>
<dbReference type="AlphaFoldDB" id="A0A372LBM6"/>
<keyword evidence="1 4" id="KW-0238">DNA-binding</keyword>
<dbReference type="RefSeq" id="WP_117323105.1">
    <property type="nucleotide sequence ID" value="NZ_QVTD01000008.1"/>
</dbReference>
<dbReference type="EMBL" id="QVTD01000008">
    <property type="protein sequence ID" value="RFU62977.1"/>
    <property type="molecule type" value="Genomic_DNA"/>
</dbReference>
<dbReference type="SUPFAM" id="SSF46955">
    <property type="entry name" value="Putative DNA-binding domain"/>
    <property type="match status" value="1"/>
</dbReference>
<reference evidence="4 5" key="1">
    <citation type="submission" date="2018-08" db="EMBL/GenBank/DDBJ databases">
        <title>Bacillus chawlae sp. nov., Bacillus glennii sp. nov., and Bacillus saganii sp. nov. Isolated from the Vehicle Assembly Building at Kennedy Space Center where the Viking Spacecraft were Assembled.</title>
        <authorList>
            <person name="Seuylemezian A."/>
            <person name="Vaishampayan P."/>
        </authorList>
    </citation>
    <scope>NUCLEOTIDE SEQUENCE [LARGE SCALE GENOMIC DNA]</scope>
    <source>
        <strain evidence="4 5">V44-8</strain>
    </source>
</reference>
<keyword evidence="5" id="KW-1185">Reference proteome</keyword>
<dbReference type="Pfam" id="PF13411">
    <property type="entry name" value="MerR_1"/>
    <property type="match status" value="1"/>
</dbReference>
<keyword evidence="2" id="KW-0175">Coiled coil</keyword>
<feature type="domain" description="HTH merR-type" evidence="3">
    <location>
        <begin position="1"/>
        <end position="69"/>
    </location>
</feature>
<dbReference type="Proteomes" id="UP000262939">
    <property type="component" value="Unassembled WGS sequence"/>
</dbReference>
<proteinExistence type="predicted"/>
<dbReference type="InterPro" id="IPR009061">
    <property type="entry name" value="DNA-bd_dom_put_sf"/>
</dbReference>
<name>A0A372LBM6_9BACI</name>
<feature type="coiled-coil region" evidence="2">
    <location>
        <begin position="91"/>
        <end position="118"/>
    </location>
</feature>
<dbReference type="PANTHER" id="PTHR30204:SF58">
    <property type="entry name" value="HTH-TYPE TRANSCRIPTIONAL REGULATOR YFMP"/>
    <property type="match status" value="1"/>
</dbReference>
<dbReference type="InterPro" id="IPR000551">
    <property type="entry name" value="MerR-type_HTH_dom"/>
</dbReference>
<dbReference type="Gene3D" id="1.10.1660.10">
    <property type="match status" value="1"/>
</dbReference>
<dbReference type="PROSITE" id="PS50937">
    <property type="entry name" value="HTH_MERR_2"/>
    <property type="match status" value="1"/>
</dbReference>
<evidence type="ECO:0000259" key="3">
    <source>
        <dbReference type="PROSITE" id="PS50937"/>
    </source>
</evidence>
<organism evidence="4 5">
    <name type="scientific">Peribacillus glennii</name>
    <dbReference type="NCBI Taxonomy" id="2303991"/>
    <lineage>
        <taxon>Bacteria</taxon>
        <taxon>Bacillati</taxon>
        <taxon>Bacillota</taxon>
        <taxon>Bacilli</taxon>
        <taxon>Bacillales</taxon>
        <taxon>Bacillaceae</taxon>
        <taxon>Peribacillus</taxon>
    </lineage>
</organism>
<evidence type="ECO:0000313" key="4">
    <source>
        <dbReference type="EMBL" id="RFU62977.1"/>
    </source>
</evidence>
<evidence type="ECO:0000256" key="2">
    <source>
        <dbReference type="SAM" id="Coils"/>
    </source>
</evidence>